<dbReference type="InParanoid" id="A0A1Y2G281"/>
<comment type="caution">
    <text evidence="2">The sequence shown here is derived from an EMBL/GenBank/DDBJ whole genome shotgun (WGS) entry which is preliminary data.</text>
</comment>
<organism evidence="2 3">
    <name type="scientific">Leucosporidium creatinivorum</name>
    <dbReference type="NCBI Taxonomy" id="106004"/>
    <lineage>
        <taxon>Eukaryota</taxon>
        <taxon>Fungi</taxon>
        <taxon>Dikarya</taxon>
        <taxon>Basidiomycota</taxon>
        <taxon>Pucciniomycotina</taxon>
        <taxon>Microbotryomycetes</taxon>
        <taxon>Leucosporidiales</taxon>
        <taxon>Leucosporidium</taxon>
    </lineage>
</organism>
<reference evidence="2 3" key="1">
    <citation type="submission" date="2016-07" db="EMBL/GenBank/DDBJ databases">
        <title>Pervasive Adenine N6-methylation of Active Genes in Fungi.</title>
        <authorList>
            <consortium name="DOE Joint Genome Institute"/>
            <person name="Mondo S.J."/>
            <person name="Dannebaum R.O."/>
            <person name="Kuo R.C."/>
            <person name="Labutti K."/>
            <person name="Haridas S."/>
            <person name="Kuo A."/>
            <person name="Salamov A."/>
            <person name="Ahrendt S.R."/>
            <person name="Lipzen A."/>
            <person name="Sullivan W."/>
            <person name="Andreopoulos W.B."/>
            <person name="Clum A."/>
            <person name="Lindquist E."/>
            <person name="Daum C."/>
            <person name="Ramamoorthy G.K."/>
            <person name="Gryganskyi A."/>
            <person name="Culley D."/>
            <person name="Magnuson J.K."/>
            <person name="James T.Y."/>
            <person name="O'Malley M.A."/>
            <person name="Stajich J.E."/>
            <person name="Spatafora J.W."/>
            <person name="Visel A."/>
            <person name="Grigoriev I.V."/>
        </authorList>
    </citation>
    <scope>NUCLEOTIDE SEQUENCE [LARGE SCALE GENOMIC DNA]</scope>
    <source>
        <strain evidence="2 3">62-1032</strain>
    </source>
</reference>
<evidence type="ECO:0000313" key="3">
    <source>
        <dbReference type="Proteomes" id="UP000193467"/>
    </source>
</evidence>
<name>A0A1Y2G281_9BASI</name>
<dbReference type="Proteomes" id="UP000193467">
    <property type="component" value="Unassembled WGS sequence"/>
</dbReference>
<feature type="region of interest" description="Disordered" evidence="1">
    <location>
        <begin position="170"/>
        <end position="206"/>
    </location>
</feature>
<dbReference type="EMBL" id="MCGR01000002">
    <property type="protein sequence ID" value="ORY91468.1"/>
    <property type="molecule type" value="Genomic_DNA"/>
</dbReference>
<proteinExistence type="predicted"/>
<accession>A0A1Y2G281</accession>
<evidence type="ECO:0000256" key="1">
    <source>
        <dbReference type="SAM" id="MobiDB-lite"/>
    </source>
</evidence>
<dbReference type="AlphaFoldDB" id="A0A1Y2G281"/>
<protein>
    <submittedName>
        <fullName evidence="2">Uncharacterized protein</fullName>
    </submittedName>
</protein>
<sequence length="482" mass="54173">MFLWHLRNPFEPVNRTRRSPHVLYMFGHQRPQHPRPATRASTLRFPAVAEEQAWRDLYRDSAGRLPSLAAAWDSGSHWGLPELRRLRIIPELNRTAQHVLGRLHLREEPKTGAYKILTRAINHWESADERNAIPDVPSALQVRTMQQAGHPFALFYSRMRQMHVARTGAGQAASSRWDQLQDEVRPDAHPSLRSSSEAPRTPPHLQRRRTNIWEQPGSSPSVHAPTVPPNAFATRAAVQLPPMTKTLSTDEAYAWSLMDTFLSAMLVVLHQHGWATLFHVDDDSAQFSFDYQPKQQTFHLHFGTFQCSAQSDGGICLTDDQTAAVDLAHPLAVVECKRNHSAVSGESLFAQVVAEMLGAAQSHRQLGRGRSGAHEGTKAHHTATETMFGLLLDGLRVSFLRAEFTHDYLDHLASGVPFLADFHGTGVSATTSANLAERRGRTAAVDGFLRLIYTLRTRYTTSLMRAYFDTKDRMVGLENLYY</sequence>
<keyword evidence="3" id="KW-1185">Reference proteome</keyword>
<evidence type="ECO:0000313" key="2">
    <source>
        <dbReference type="EMBL" id="ORY91468.1"/>
    </source>
</evidence>
<gene>
    <name evidence="2" type="ORF">BCR35DRAFT_328076</name>
</gene>